<reference evidence="2" key="2">
    <citation type="submission" date="2023-06" db="EMBL/GenBank/DDBJ databases">
        <authorList>
            <consortium name="Lawrence Berkeley National Laboratory"/>
            <person name="Mondo S.J."/>
            <person name="Hensen N."/>
            <person name="Bonometti L."/>
            <person name="Westerberg I."/>
            <person name="Brannstrom I.O."/>
            <person name="Guillou S."/>
            <person name="Cros-Aarteil S."/>
            <person name="Calhoun S."/>
            <person name="Haridas S."/>
            <person name="Kuo A."/>
            <person name="Pangilinan J."/>
            <person name="Riley R."/>
            <person name="Labutti K."/>
            <person name="Andreopoulos B."/>
            <person name="Lipzen A."/>
            <person name="Chen C."/>
            <person name="Yanf M."/>
            <person name="Daum C."/>
            <person name="Ng V."/>
            <person name="Clum A."/>
            <person name="Steindorff A."/>
            <person name="Ohm R."/>
            <person name="Martin F."/>
            <person name="Silar P."/>
            <person name="Natvig D."/>
            <person name="Lalanne C."/>
            <person name="Gautier V."/>
            <person name="Ament-Velasquez S.L."/>
            <person name="Kruys A."/>
            <person name="Hutchinson M.I."/>
            <person name="Powell A.J."/>
            <person name="Barry K."/>
            <person name="Miller A.N."/>
            <person name="Grigoriev I.V."/>
            <person name="Debuchy R."/>
            <person name="Gladieux P."/>
            <person name="Thoren M.H."/>
            <person name="Johannesson H."/>
        </authorList>
    </citation>
    <scope>NUCLEOTIDE SEQUENCE</scope>
    <source>
        <strain evidence="2">PSN324</strain>
    </source>
</reference>
<evidence type="ECO:0000313" key="2">
    <source>
        <dbReference type="EMBL" id="KAK4465220.1"/>
    </source>
</evidence>
<keyword evidence="3" id="KW-1185">Reference proteome</keyword>
<evidence type="ECO:0000313" key="3">
    <source>
        <dbReference type="Proteomes" id="UP001321749"/>
    </source>
</evidence>
<feature type="compositionally biased region" description="Low complexity" evidence="1">
    <location>
        <begin position="11"/>
        <end position="26"/>
    </location>
</feature>
<comment type="caution">
    <text evidence="2">The sequence shown here is derived from an EMBL/GenBank/DDBJ whole genome shotgun (WGS) entry which is preliminary data.</text>
</comment>
<protein>
    <recommendedName>
        <fullName evidence="4">C2H2-type domain-containing protein</fullName>
    </recommendedName>
</protein>
<feature type="region of interest" description="Disordered" evidence="1">
    <location>
        <begin position="1"/>
        <end position="39"/>
    </location>
</feature>
<feature type="compositionally biased region" description="Polar residues" evidence="1">
    <location>
        <begin position="27"/>
        <end position="37"/>
    </location>
</feature>
<feature type="compositionally biased region" description="Polar residues" evidence="1">
    <location>
        <begin position="625"/>
        <end position="635"/>
    </location>
</feature>
<feature type="compositionally biased region" description="Polar residues" evidence="1">
    <location>
        <begin position="316"/>
        <end position="339"/>
    </location>
</feature>
<feature type="compositionally biased region" description="Polar residues" evidence="1">
    <location>
        <begin position="458"/>
        <end position="467"/>
    </location>
</feature>
<feature type="compositionally biased region" description="Pro residues" evidence="1">
    <location>
        <begin position="299"/>
        <end position="309"/>
    </location>
</feature>
<feature type="region of interest" description="Disordered" evidence="1">
    <location>
        <begin position="280"/>
        <end position="366"/>
    </location>
</feature>
<feature type="region of interest" description="Disordered" evidence="1">
    <location>
        <begin position="448"/>
        <end position="635"/>
    </location>
</feature>
<gene>
    <name evidence="2" type="ORF">QBC42DRAFT_169541</name>
</gene>
<feature type="compositionally biased region" description="Polar residues" evidence="1">
    <location>
        <begin position="480"/>
        <end position="490"/>
    </location>
</feature>
<organism evidence="2 3">
    <name type="scientific">Cladorrhinum samala</name>
    <dbReference type="NCBI Taxonomy" id="585594"/>
    <lineage>
        <taxon>Eukaryota</taxon>
        <taxon>Fungi</taxon>
        <taxon>Dikarya</taxon>
        <taxon>Ascomycota</taxon>
        <taxon>Pezizomycotina</taxon>
        <taxon>Sordariomycetes</taxon>
        <taxon>Sordariomycetidae</taxon>
        <taxon>Sordariales</taxon>
        <taxon>Podosporaceae</taxon>
        <taxon>Cladorrhinum</taxon>
    </lineage>
</organism>
<accession>A0AAV9HW84</accession>
<name>A0AAV9HW84_9PEZI</name>
<reference evidence="2" key="1">
    <citation type="journal article" date="2023" name="Mol. Phylogenet. Evol.">
        <title>Genome-scale phylogeny and comparative genomics of the fungal order Sordariales.</title>
        <authorList>
            <person name="Hensen N."/>
            <person name="Bonometti L."/>
            <person name="Westerberg I."/>
            <person name="Brannstrom I.O."/>
            <person name="Guillou S."/>
            <person name="Cros-Aarteil S."/>
            <person name="Calhoun S."/>
            <person name="Haridas S."/>
            <person name="Kuo A."/>
            <person name="Mondo S."/>
            <person name="Pangilinan J."/>
            <person name="Riley R."/>
            <person name="LaButti K."/>
            <person name="Andreopoulos B."/>
            <person name="Lipzen A."/>
            <person name="Chen C."/>
            <person name="Yan M."/>
            <person name="Daum C."/>
            <person name="Ng V."/>
            <person name="Clum A."/>
            <person name="Steindorff A."/>
            <person name="Ohm R.A."/>
            <person name="Martin F."/>
            <person name="Silar P."/>
            <person name="Natvig D.O."/>
            <person name="Lalanne C."/>
            <person name="Gautier V."/>
            <person name="Ament-Velasquez S.L."/>
            <person name="Kruys A."/>
            <person name="Hutchinson M.I."/>
            <person name="Powell A.J."/>
            <person name="Barry K."/>
            <person name="Miller A.N."/>
            <person name="Grigoriev I.V."/>
            <person name="Debuchy R."/>
            <person name="Gladieux P."/>
            <person name="Hiltunen Thoren M."/>
            <person name="Johannesson H."/>
        </authorList>
    </citation>
    <scope>NUCLEOTIDE SEQUENCE</scope>
    <source>
        <strain evidence="2">PSN324</strain>
    </source>
</reference>
<proteinExistence type="predicted"/>
<evidence type="ECO:0000256" key="1">
    <source>
        <dbReference type="SAM" id="MobiDB-lite"/>
    </source>
</evidence>
<feature type="compositionally biased region" description="Low complexity" evidence="1">
    <location>
        <begin position="554"/>
        <end position="570"/>
    </location>
</feature>
<dbReference type="EMBL" id="MU864941">
    <property type="protein sequence ID" value="KAK4465220.1"/>
    <property type="molecule type" value="Genomic_DNA"/>
</dbReference>
<sequence length="635" mass="68950">MDPPAMRRANQQQQQQQQEATQQQSQGFPSPSHNYASLNPKFSDDCTRMTYGIQQSVPEAVRRIVRDNWEKCLLGSEFHQAFILNAAIHHSVPAITKRAIHDFGAKMVADSLVELVGHISTQHLDQVADIIIAKASDNFLDKCLEKRLLTIETQPLTQALAKAERLGFGPDDELQQEGHEAYQGAPAVAPPPSAYPSPAQQAFQCIRCLRTFAHLSAYDYASRNIRILGYTHMRWSICSQIPPTKNGFITACPHCGQGFTGADDLSKHLYNRACGNFEVPSTHSVPPVPPPVKVHRGPGRPPRNPPVAQPSPVSILPSQNSASNGHHMSSSAQLHSTPLPSRVAGRSVAGTPDANGSPIPSDPYGHLSEAKRHELEQELHEAELKYQPRFKEAEKIEDENERRIKIDGLRNSFGTKQSMIRKRYGVRLRERRTKAVIAAEKERLGLKRAEKEMALGSPTPQSASQRAASPVAGDPVSSRPVGNSGWTAANTPKPLAHASEEHDAKRRRVADEGAYVTPHKPAVDEFPTRKVSLGLDATTAESGQRPISLPPSRPSSQPASSLEPSSAPVPTASTAVPVSGSIVKPEPMEIDDDSSSSDDEDIPSRLPSHAPKRKRSPGGGMLGTPSKSASMTPPS</sequence>
<dbReference type="Proteomes" id="UP001321749">
    <property type="component" value="Unassembled WGS sequence"/>
</dbReference>
<feature type="compositionally biased region" description="Acidic residues" evidence="1">
    <location>
        <begin position="588"/>
        <end position="601"/>
    </location>
</feature>
<dbReference type="AlphaFoldDB" id="A0AAV9HW84"/>
<dbReference type="PANTHER" id="PTHR48148">
    <property type="entry name" value="KERATINOCYTE PROLINE-RICH PROTEIN"/>
    <property type="match status" value="1"/>
</dbReference>
<dbReference type="PANTHER" id="PTHR48148:SF2">
    <property type="entry name" value="PA14 DOMAIN-CONTAINING PROTEIN"/>
    <property type="match status" value="1"/>
</dbReference>
<evidence type="ECO:0008006" key="4">
    <source>
        <dbReference type="Google" id="ProtNLM"/>
    </source>
</evidence>